<name>A0A7M1LFS0_9BACT</name>
<dbReference type="Proteomes" id="UP000594749">
    <property type="component" value="Chromosome"/>
</dbReference>
<keyword evidence="2" id="KW-1185">Reference proteome</keyword>
<evidence type="ECO:0000313" key="2">
    <source>
        <dbReference type="Proteomes" id="UP000594749"/>
    </source>
</evidence>
<dbReference type="RefSeq" id="WP_025803507.1">
    <property type="nucleotide sequence ID" value="NZ_CP053842.1"/>
</dbReference>
<sequence length="67" mass="8108">MSFWEDNPWDKDYHNFYSEVEGDLVITSENSEDYVPYDFDDIPDASEFDSLDEFFQYILDNDIEMPF</sequence>
<organism evidence="1 2">
    <name type="scientific">Campylobacter corcagiensis</name>
    <dbReference type="NCBI Taxonomy" id="1448857"/>
    <lineage>
        <taxon>Bacteria</taxon>
        <taxon>Pseudomonadati</taxon>
        <taxon>Campylobacterota</taxon>
        <taxon>Epsilonproteobacteria</taxon>
        <taxon>Campylobacterales</taxon>
        <taxon>Campylobacteraceae</taxon>
        <taxon>Campylobacter</taxon>
    </lineage>
</organism>
<dbReference type="EMBL" id="CP063078">
    <property type="protein sequence ID" value="QOQ87151.1"/>
    <property type="molecule type" value="Genomic_DNA"/>
</dbReference>
<evidence type="ECO:0000313" key="1">
    <source>
        <dbReference type="EMBL" id="QOQ87151.1"/>
    </source>
</evidence>
<protein>
    <submittedName>
        <fullName evidence="1">Uncharacterized protein</fullName>
    </submittedName>
</protein>
<accession>A0A7M1LFS0</accession>
<proteinExistence type="predicted"/>
<reference evidence="1 2" key="1">
    <citation type="submission" date="2020-10" db="EMBL/GenBank/DDBJ databases">
        <title>Campylobacter and Helicobacter PacBio genomes.</title>
        <authorList>
            <person name="Lane C."/>
        </authorList>
    </citation>
    <scope>NUCLEOTIDE SEQUENCE [LARGE SCALE GENOMIC DNA]</scope>
    <source>
        <strain evidence="1 2">2016D-0077</strain>
    </source>
</reference>
<dbReference type="AlphaFoldDB" id="A0A7M1LFS0"/>
<gene>
    <name evidence="1" type="ORF">IMC76_08040</name>
</gene>